<keyword evidence="3" id="KW-1185">Reference proteome</keyword>
<accession>A0ABR3WRS3</accession>
<dbReference type="EMBL" id="JAZHXJ010000268">
    <property type="protein sequence ID" value="KAL1866373.1"/>
    <property type="molecule type" value="Genomic_DNA"/>
</dbReference>
<reference evidence="2 3" key="1">
    <citation type="journal article" date="2024" name="Commun. Biol.">
        <title>Comparative genomic analysis of thermophilic fungi reveals convergent evolutionary adaptations and gene losses.</title>
        <authorList>
            <person name="Steindorff A.S."/>
            <person name="Aguilar-Pontes M.V."/>
            <person name="Robinson A.J."/>
            <person name="Andreopoulos B."/>
            <person name="LaButti K."/>
            <person name="Kuo A."/>
            <person name="Mondo S."/>
            <person name="Riley R."/>
            <person name="Otillar R."/>
            <person name="Haridas S."/>
            <person name="Lipzen A."/>
            <person name="Grimwood J."/>
            <person name="Schmutz J."/>
            <person name="Clum A."/>
            <person name="Reid I.D."/>
            <person name="Moisan M.C."/>
            <person name="Butler G."/>
            <person name="Nguyen T.T.M."/>
            <person name="Dewar K."/>
            <person name="Conant G."/>
            <person name="Drula E."/>
            <person name="Henrissat B."/>
            <person name="Hansel C."/>
            <person name="Singer S."/>
            <person name="Hutchinson M.I."/>
            <person name="de Vries R.P."/>
            <person name="Natvig D.O."/>
            <person name="Powell A.J."/>
            <person name="Tsang A."/>
            <person name="Grigoriev I.V."/>
        </authorList>
    </citation>
    <scope>NUCLEOTIDE SEQUENCE [LARGE SCALE GENOMIC DNA]</scope>
    <source>
        <strain evidence="2 3">ATCC 24622</strain>
    </source>
</reference>
<protein>
    <submittedName>
        <fullName evidence="2">Uncharacterized protein</fullName>
    </submittedName>
</protein>
<evidence type="ECO:0000313" key="2">
    <source>
        <dbReference type="EMBL" id="KAL1866373.1"/>
    </source>
</evidence>
<feature type="region of interest" description="Disordered" evidence="1">
    <location>
        <begin position="59"/>
        <end position="78"/>
    </location>
</feature>
<evidence type="ECO:0000313" key="3">
    <source>
        <dbReference type="Proteomes" id="UP001586593"/>
    </source>
</evidence>
<name>A0ABR3WRS3_9PEZI</name>
<proteinExistence type="predicted"/>
<comment type="caution">
    <text evidence="2">The sequence shown here is derived from an EMBL/GenBank/DDBJ whole genome shotgun (WGS) entry which is preliminary data.</text>
</comment>
<organism evidence="2 3">
    <name type="scientific">Phialemonium thermophilum</name>
    <dbReference type="NCBI Taxonomy" id="223376"/>
    <lineage>
        <taxon>Eukaryota</taxon>
        <taxon>Fungi</taxon>
        <taxon>Dikarya</taxon>
        <taxon>Ascomycota</taxon>
        <taxon>Pezizomycotina</taxon>
        <taxon>Sordariomycetes</taxon>
        <taxon>Sordariomycetidae</taxon>
        <taxon>Cephalothecales</taxon>
        <taxon>Cephalothecaceae</taxon>
        <taxon>Phialemonium</taxon>
    </lineage>
</organism>
<sequence>MTRRRNVVEDDTVIHSRTLGHPPFYLASIRFTNVLPNCDILRVAGKQMKCWSITSNSNEEAIKNVPASRPPTEKKNGD</sequence>
<gene>
    <name evidence="2" type="ORF">VTK73DRAFT_4751</name>
</gene>
<evidence type="ECO:0000256" key="1">
    <source>
        <dbReference type="SAM" id="MobiDB-lite"/>
    </source>
</evidence>
<dbReference type="Proteomes" id="UP001586593">
    <property type="component" value="Unassembled WGS sequence"/>
</dbReference>